<proteinExistence type="predicted"/>
<dbReference type="InterPro" id="IPR029063">
    <property type="entry name" value="SAM-dependent_MTases_sf"/>
</dbReference>
<dbReference type="SMART" id="SM00487">
    <property type="entry name" value="DEXDc"/>
    <property type="match status" value="1"/>
</dbReference>
<dbReference type="Pfam" id="PF18135">
    <property type="entry name" value="Type_ISP_C"/>
    <property type="match status" value="1"/>
</dbReference>
<dbReference type="PANTHER" id="PTHR47396:SF1">
    <property type="entry name" value="ATP-DEPENDENT HELICASE IRC3-RELATED"/>
    <property type="match status" value="1"/>
</dbReference>
<dbReference type="Gene3D" id="3.40.50.150">
    <property type="entry name" value="Vaccinia Virus protein VP39"/>
    <property type="match status" value="1"/>
</dbReference>
<dbReference type="InterPro" id="IPR053980">
    <property type="entry name" value="ISP_coupler"/>
</dbReference>
<keyword evidence="5" id="KW-1185">Reference proteome</keyword>
<evidence type="ECO:0000313" key="5">
    <source>
        <dbReference type="Proteomes" id="UP001300763"/>
    </source>
</evidence>
<dbReference type="InterPro" id="IPR002052">
    <property type="entry name" value="DNA_methylase_N6_adenine_CS"/>
</dbReference>
<dbReference type="Pfam" id="PF04851">
    <property type="entry name" value="ResIII"/>
    <property type="match status" value="1"/>
</dbReference>
<dbReference type="Pfam" id="PF02384">
    <property type="entry name" value="N6_Mtase"/>
    <property type="match status" value="1"/>
</dbReference>
<dbReference type="PANTHER" id="PTHR47396">
    <property type="entry name" value="TYPE I RESTRICTION ENZYME ECOKI R PROTEIN"/>
    <property type="match status" value="1"/>
</dbReference>
<dbReference type="PROSITE" id="PS00092">
    <property type="entry name" value="N6_MTASE"/>
    <property type="match status" value="1"/>
</dbReference>
<dbReference type="EMBL" id="JAQZAO010000009">
    <property type="protein sequence ID" value="MDD7967803.1"/>
    <property type="molecule type" value="Genomic_DNA"/>
</dbReference>
<dbReference type="Gene3D" id="3.40.1350.10">
    <property type="match status" value="1"/>
</dbReference>
<dbReference type="InterPro" id="IPR027417">
    <property type="entry name" value="P-loop_NTPase"/>
</dbReference>
<dbReference type="CDD" id="cd22333">
    <property type="entry name" value="LlaBIII_nuclease-like"/>
    <property type="match status" value="1"/>
</dbReference>
<dbReference type="SMART" id="SM00490">
    <property type="entry name" value="HELICc"/>
    <property type="match status" value="1"/>
</dbReference>
<gene>
    <name evidence="4" type="ORF">PGB27_20885</name>
</gene>
<dbReference type="SUPFAM" id="SSF52980">
    <property type="entry name" value="Restriction endonuclease-like"/>
    <property type="match status" value="1"/>
</dbReference>
<keyword evidence="4" id="KW-0547">Nucleotide-binding</keyword>
<dbReference type="InterPro" id="IPR014001">
    <property type="entry name" value="Helicase_ATP-bd"/>
</dbReference>
<feature type="domain" description="Helicase ATP-binding" evidence="3">
    <location>
        <begin position="181"/>
        <end position="362"/>
    </location>
</feature>
<dbReference type="InterPro" id="IPR006935">
    <property type="entry name" value="Helicase/UvrB_N"/>
</dbReference>
<dbReference type="InterPro" id="IPR003356">
    <property type="entry name" value="DNA_methylase_A-5"/>
</dbReference>
<dbReference type="InterPro" id="IPR050742">
    <property type="entry name" value="Helicase_Restrict-Modif_Enz"/>
</dbReference>
<dbReference type="Pfam" id="PF00271">
    <property type="entry name" value="Helicase_C"/>
    <property type="match status" value="1"/>
</dbReference>
<evidence type="ECO:0000313" key="4">
    <source>
        <dbReference type="EMBL" id="MDD7967803.1"/>
    </source>
</evidence>
<keyword evidence="4" id="KW-0067">ATP-binding</keyword>
<dbReference type="PRINTS" id="PR00507">
    <property type="entry name" value="N12N6MTFRASE"/>
</dbReference>
<dbReference type="InterPro" id="IPR001650">
    <property type="entry name" value="Helicase_C-like"/>
</dbReference>
<dbReference type="RefSeq" id="WP_274202323.1">
    <property type="nucleotide sequence ID" value="NZ_JAQZAO010000009.1"/>
</dbReference>
<sequence length="1648" mass="181678">MGSIHEVIDALRQEPSNSERGTKFEQLMVRYFQLDPMLSQQYDQVCRWIDWPGRDGKADTGIDLVARERGSGEYTAIQCKFYEPTTTLAKEHIDSFFTASGKKPFTNRVIVSTTDRWGKNAEEALEDQTVPVQRIGLAEIADSPIDWDIAWPAEGLTIELSEATRHEPRKHQAEAIDAVFSGFALGHDRGKLIMACGTGKTFTALKIAERFAAEHGGSARVLFAVPSISLLSQTLREWSAQTQLDLRAFAVCSDTKVSRAAEDIGVHDVAIPVTTSAEKLADEMSHRKRAKGLTVVFTTYQSMPQVAAAQSIGVDPFDLVICDEAHRTTGVTVAGADESHFVRVHDAKFLRAARRLYMTATPRIYAETVKAKAEEVSAELTSMDDENVYGPELHRLSFGDAVERGLLTDYKVLVLTVDEELVAAPLQKQFAGREGELRLDDATKIVGCWNGLAKRAGNAPDGSGFAPGEAPMRRAVAFAENIAASKQVAGLFPEVVDAYRDLLTASENDGAEISPTNLDLGCSVRHVDGTFNALQRNRELQWLKAPVPEGECRILSNARCLSEGVDVPALDAVLFLHPRNSVVDVVQSVGRVMRKAEGKDYGYIVLPVAVPAGVSPSQALSDNRRFKVVWQVLNALRAHDDRFNAMVNSIALNATEPGAEKGQGSDKLLGGHIGATSGSDTETLSGKEPGGAASPADTETTTAVGSGLPAQMALFSLSQWQEAIFARIVDKVGTRTYWEDWARDVADIASTLVTRIAALLDAADADVADAFDQFLQGLRDNLNETITPADAISMLAQHLITRPVFDALFAGHGFAESNPVSQVMEAMLADLGDVGLGAETAHLETFYASVRVRASEVTTAEGKQKVIAELYERFFKIGFAKQADQLGIVYTPVEVVDFILRAADQASRDTFGRGLTDEGVHVLDPFTGTGTFITRLLQSGLVRPEDLSRKYAGELFANDIMLLAYYVAAVNIETTYYALKPDESYSPFEGIVLADTFQITEADDSFDALVFPQNNERINRELATPIHVIVGNPPYSVGQTSANDLNANVSYTTLDGRIADTYAKRSTGTRKSQLYDSYIRAFRWATDRVGDDGIVAFVSNGGWIDGNTADGIRLSLADEYSRIYVYNLRGNQRAAGELSRKEGGKVFGSGSRNTVAVFIGVKDSAAVGSCEIAYRDIGDYLDREEKLRTIGTADLTSVEWRRLEPNAHGDWTASRSADFSEWPSMGGRNAALTVFAEYTLGLSTNRDPWVYNFSSARLRANVERLVANYNSELAPFRRSKAFRDYPVRNEKTVSLYLEGKPESAREDFVKWSRGLRADLARGVTLERREDAVRAGSYRPFAPQHVYFDDHLNEVTSKLGSVFPTTTHHNLGIVVTGPASHFEFTPFMTDLLPNLHVLDSAQFFSRWTYERAGLPDASLNLDMDAGEVDEHGYRRIDNITDAIAEHYETALGAPVGKDDIFFSIYGQLHDPWYRETYAVDLRKMLPHIPTPSTRERFDQLAEAGRALADLHVNYESVEPYPLDVRLKPGADPADRETWRVTKMKWKTRGDHTTIVYNPRVTITGIPEAAERYQLGSRSAVGWIIDRWQRKVDKASGIVNDPNDWCDEHNDPQYIVKLIGRVTTVALETMAIVDRLQAVRTTSDTEVRDP</sequence>
<dbReference type="PROSITE" id="PS51192">
    <property type="entry name" value="HELICASE_ATP_BIND_1"/>
    <property type="match status" value="1"/>
</dbReference>
<dbReference type="Gene3D" id="3.40.50.300">
    <property type="entry name" value="P-loop containing nucleotide triphosphate hydrolases"/>
    <property type="match status" value="2"/>
</dbReference>
<keyword evidence="4" id="KW-0378">Hydrolase</keyword>
<dbReference type="SUPFAM" id="SSF52540">
    <property type="entry name" value="P-loop containing nucleoside triphosphate hydrolases"/>
    <property type="match status" value="1"/>
</dbReference>
<dbReference type="Pfam" id="PF13156">
    <property type="entry name" value="Mrr_cat_2"/>
    <property type="match status" value="1"/>
</dbReference>
<protein>
    <submittedName>
        <fullName evidence="4">DEAD/DEAH box helicase</fullName>
    </submittedName>
</protein>
<evidence type="ECO:0000256" key="1">
    <source>
        <dbReference type="ARBA" id="ARBA00022747"/>
    </source>
</evidence>
<feature type="region of interest" description="Disordered" evidence="2">
    <location>
        <begin position="656"/>
        <end position="703"/>
    </location>
</feature>
<dbReference type="InterPro" id="IPR039442">
    <property type="entry name" value="Mrr-like_dom"/>
</dbReference>
<keyword evidence="4" id="KW-0347">Helicase</keyword>
<dbReference type="InterPro" id="IPR011335">
    <property type="entry name" value="Restrct_endonuc-II-like"/>
</dbReference>
<dbReference type="SUPFAM" id="SSF53335">
    <property type="entry name" value="S-adenosyl-L-methionine-dependent methyltransferases"/>
    <property type="match status" value="1"/>
</dbReference>
<organism evidence="4 5">
    <name type="scientific">Actinomycetospora lemnae</name>
    <dbReference type="NCBI Taxonomy" id="3019891"/>
    <lineage>
        <taxon>Bacteria</taxon>
        <taxon>Bacillati</taxon>
        <taxon>Actinomycetota</taxon>
        <taxon>Actinomycetes</taxon>
        <taxon>Pseudonocardiales</taxon>
        <taxon>Pseudonocardiaceae</taxon>
        <taxon>Actinomycetospora</taxon>
    </lineage>
</organism>
<evidence type="ECO:0000256" key="2">
    <source>
        <dbReference type="SAM" id="MobiDB-lite"/>
    </source>
</evidence>
<dbReference type="InterPro" id="IPR011856">
    <property type="entry name" value="tRNA_endonuc-like_dom_sf"/>
</dbReference>
<dbReference type="GO" id="GO:0004386">
    <property type="term" value="F:helicase activity"/>
    <property type="evidence" value="ECO:0007669"/>
    <property type="project" value="UniProtKB-KW"/>
</dbReference>
<name>A0ABT5T1I0_9PSEU</name>
<dbReference type="CDD" id="cd18785">
    <property type="entry name" value="SF2_C"/>
    <property type="match status" value="1"/>
</dbReference>
<dbReference type="Proteomes" id="UP001300763">
    <property type="component" value="Unassembled WGS sequence"/>
</dbReference>
<dbReference type="InterPro" id="IPR041635">
    <property type="entry name" value="Type_ISP_LLaBIII_C"/>
</dbReference>
<dbReference type="Pfam" id="PF22240">
    <property type="entry name" value="ISP_coupler"/>
    <property type="match status" value="1"/>
</dbReference>
<keyword evidence="1" id="KW-0680">Restriction system</keyword>
<accession>A0ABT5T1I0</accession>
<comment type="caution">
    <text evidence="4">The sequence shown here is derived from an EMBL/GenBank/DDBJ whole genome shotgun (WGS) entry which is preliminary data.</text>
</comment>
<reference evidence="4 5" key="1">
    <citation type="submission" date="2023-02" db="EMBL/GenBank/DDBJ databases">
        <title>Genome sequencing required for Actinomycetospora new species description.</title>
        <authorList>
            <person name="Saimee Y."/>
            <person name="Duangmal K."/>
        </authorList>
    </citation>
    <scope>NUCLEOTIDE SEQUENCE [LARGE SCALE GENOMIC DNA]</scope>
    <source>
        <strain evidence="4 5">DW7H6</strain>
    </source>
</reference>
<evidence type="ECO:0000259" key="3">
    <source>
        <dbReference type="PROSITE" id="PS51192"/>
    </source>
</evidence>